<evidence type="ECO:0000313" key="1">
    <source>
        <dbReference type="EMBL" id="ABV37611.1"/>
    </source>
</evidence>
<organism evidence="1 2">
    <name type="scientific">Shewanella sediminis (strain HAW-EB3)</name>
    <dbReference type="NCBI Taxonomy" id="425104"/>
    <lineage>
        <taxon>Bacteria</taxon>
        <taxon>Pseudomonadati</taxon>
        <taxon>Pseudomonadota</taxon>
        <taxon>Gammaproteobacteria</taxon>
        <taxon>Alteromonadales</taxon>
        <taxon>Shewanellaceae</taxon>
        <taxon>Shewanella</taxon>
    </lineage>
</organism>
<sequence>MVKVRTKYEFGYHVLGPIFYSFSYKLWLNQQVWTDRDSLTLFLSRGGLRLRYVYNLFLSKNNIKAPLPEEDFYVSRMALLKASYLKTPEETSTLLQREYNCVTVLKAMEYLLPKAVFHSWQSSLCTVEKEIYKKRDIQVDDFCEFIKPTHAGYTVLAAYLKSHTKELRRHLDEIRQGNSHLLMVDTGWSGTILRECQSIFPDINFFGHFFGRSAFSSQVPEHFSNLQGVAFEADRYHWLYPLSSILLHRHLIEGVFEPKWPSVEGYLLESPHDLIQPETGVIPDNIRKPSIEDDFLNGICDYIAKSDTELNANQIQREENLAAKMIQRLIVFPSRSQLDFLTVDTRSADFGKGLDVSVLIYDGYGQSISQKLNRVTQSLWPHGQVAIEFSGLMRVSIQFLLSCPNLMNKLWAFTNKYILRRAS</sequence>
<gene>
    <name evidence="1" type="ordered locus">Ssed_3007</name>
</gene>
<evidence type="ECO:0000313" key="2">
    <source>
        <dbReference type="Proteomes" id="UP000002015"/>
    </source>
</evidence>
<dbReference type="RefSeq" id="WP_012143341.1">
    <property type="nucleotide sequence ID" value="NC_009831.1"/>
</dbReference>
<dbReference type="KEGG" id="sse:Ssed_3007"/>
<dbReference type="OrthoDB" id="9816564at2"/>
<proteinExistence type="predicted"/>
<name>A8FXN8_SHESH</name>
<reference evidence="1 2" key="1">
    <citation type="submission" date="2007-08" db="EMBL/GenBank/DDBJ databases">
        <title>Complete sequence of Shewanella sediminis HAW-EB3.</title>
        <authorList>
            <consortium name="US DOE Joint Genome Institute"/>
            <person name="Copeland A."/>
            <person name="Lucas S."/>
            <person name="Lapidus A."/>
            <person name="Barry K."/>
            <person name="Glavina del Rio T."/>
            <person name="Dalin E."/>
            <person name="Tice H."/>
            <person name="Pitluck S."/>
            <person name="Chertkov O."/>
            <person name="Brettin T."/>
            <person name="Bruce D."/>
            <person name="Detter J.C."/>
            <person name="Han C."/>
            <person name="Schmutz J."/>
            <person name="Larimer F."/>
            <person name="Land M."/>
            <person name="Hauser L."/>
            <person name="Kyrpides N."/>
            <person name="Kim E."/>
            <person name="Zhao J.-S."/>
            <person name="Richardson P."/>
        </authorList>
    </citation>
    <scope>NUCLEOTIDE SEQUENCE [LARGE SCALE GENOMIC DNA]</scope>
    <source>
        <strain evidence="1 2">HAW-EB3</strain>
    </source>
</reference>
<dbReference type="STRING" id="425104.Ssed_3007"/>
<dbReference type="EMBL" id="CP000821">
    <property type="protein sequence ID" value="ABV37611.1"/>
    <property type="molecule type" value="Genomic_DNA"/>
</dbReference>
<accession>A8FXN8</accession>
<dbReference type="AlphaFoldDB" id="A8FXN8"/>
<keyword evidence="2" id="KW-1185">Reference proteome</keyword>
<dbReference type="Proteomes" id="UP000002015">
    <property type="component" value="Chromosome"/>
</dbReference>
<protein>
    <submittedName>
        <fullName evidence="1">Uncharacterized protein</fullName>
    </submittedName>
</protein>
<dbReference type="HOGENOM" id="CLU_686663_0_0_6"/>
<dbReference type="eggNOG" id="COG5610">
    <property type="taxonomic scope" value="Bacteria"/>
</dbReference>